<keyword evidence="2" id="KW-1185">Reference proteome</keyword>
<sequence length="69" mass="7350">MRVGITGHRGLSGELERQVRRPLDQEVRELASFGLTAVSCVADGPDTWLAEAVPARGGRLEVVVPAAEP</sequence>
<gene>
    <name evidence="1" type="ORF">GCM10010430_05950</name>
</gene>
<dbReference type="Proteomes" id="UP001500305">
    <property type="component" value="Unassembled WGS sequence"/>
</dbReference>
<accession>A0ABN3DEE6</accession>
<evidence type="ECO:0000313" key="2">
    <source>
        <dbReference type="Proteomes" id="UP001500305"/>
    </source>
</evidence>
<evidence type="ECO:0000313" key="1">
    <source>
        <dbReference type="EMBL" id="GAA2228938.1"/>
    </source>
</evidence>
<protein>
    <submittedName>
        <fullName evidence="1">Uncharacterized protein</fullName>
    </submittedName>
</protein>
<organism evidence="1 2">
    <name type="scientific">Kitasatospora cystarginea</name>
    <dbReference type="NCBI Taxonomy" id="58350"/>
    <lineage>
        <taxon>Bacteria</taxon>
        <taxon>Bacillati</taxon>
        <taxon>Actinomycetota</taxon>
        <taxon>Actinomycetes</taxon>
        <taxon>Kitasatosporales</taxon>
        <taxon>Streptomycetaceae</taxon>
        <taxon>Kitasatospora</taxon>
    </lineage>
</organism>
<comment type="caution">
    <text evidence="1">The sequence shown here is derived from an EMBL/GenBank/DDBJ whole genome shotgun (WGS) entry which is preliminary data.</text>
</comment>
<dbReference type="EMBL" id="BAAATR010000002">
    <property type="protein sequence ID" value="GAA2228938.1"/>
    <property type="molecule type" value="Genomic_DNA"/>
</dbReference>
<name>A0ABN3DEE6_9ACTN</name>
<reference evidence="1 2" key="1">
    <citation type="journal article" date="2019" name="Int. J. Syst. Evol. Microbiol.">
        <title>The Global Catalogue of Microorganisms (GCM) 10K type strain sequencing project: providing services to taxonomists for standard genome sequencing and annotation.</title>
        <authorList>
            <consortium name="The Broad Institute Genomics Platform"/>
            <consortium name="The Broad Institute Genome Sequencing Center for Infectious Disease"/>
            <person name="Wu L."/>
            <person name="Ma J."/>
        </authorList>
    </citation>
    <scope>NUCLEOTIDE SEQUENCE [LARGE SCALE GENOMIC DNA]</scope>
    <source>
        <strain evidence="1 2">JCM 7356</strain>
    </source>
</reference>
<proteinExistence type="predicted"/>